<protein>
    <submittedName>
        <fullName evidence="1">Helix-turn-helix domain-containing protein</fullName>
    </submittedName>
</protein>
<name>A0A9D2MIC3_9FIRM</name>
<organism evidence="1 2">
    <name type="scientific">Candidatus Eubacterium faecale</name>
    <dbReference type="NCBI Taxonomy" id="2838568"/>
    <lineage>
        <taxon>Bacteria</taxon>
        <taxon>Bacillati</taxon>
        <taxon>Bacillota</taxon>
        <taxon>Clostridia</taxon>
        <taxon>Eubacteriales</taxon>
        <taxon>Eubacteriaceae</taxon>
        <taxon>Eubacterium</taxon>
    </lineage>
</organism>
<proteinExistence type="predicted"/>
<dbReference type="Proteomes" id="UP000823877">
    <property type="component" value="Unassembled WGS sequence"/>
</dbReference>
<comment type="caution">
    <text evidence="1">The sequence shown here is derived from an EMBL/GenBank/DDBJ whole genome shotgun (WGS) entry which is preliminary data.</text>
</comment>
<evidence type="ECO:0000313" key="1">
    <source>
        <dbReference type="EMBL" id="HJB74058.1"/>
    </source>
</evidence>
<reference evidence="1" key="2">
    <citation type="submission" date="2021-04" db="EMBL/GenBank/DDBJ databases">
        <authorList>
            <person name="Gilroy R."/>
        </authorList>
    </citation>
    <scope>NUCLEOTIDE SEQUENCE</scope>
    <source>
        <strain evidence="1">CHK188-16595</strain>
    </source>
</reference>
<dbReference type="EMBL" id="DWXN01000001">
    <property type="protein sequence ID" value="HJB74058.1"/>
    <property type="molecule type" value="Genomic_DNA"/>
</dbReference>
<accession>A0A9D2MIC3</accession>
<sequence length="69" mass="7777">MKKTRTEIKHMASVIAQGKGSYIFNIKEIAEILGISRDTARTLLADIPYANVGCAKKYFIEDVLLKIYN</sequence>
<gene>
    <name evidence="1" type="ORF">IAA37_00070</name>
</gene>
<evidence type="ECO:0000313" key="2">
    <source>
        <dbReference type="Proteomes" id="UP000823877"/>
    </source>
</evidence>
<reference evidence="1" key="1">
    <citation type="journal article" date="2021" name="PeerJ">
        <title>Extensive microbial diversity within the chicken gut microbiome revealed by metagenomics and culture.</title>
        <authorList>
            <person name="Gilroy R."/>
            <person name="Ravi A."/>
            <person name="Getino M."/>
            <person name="Pursley I."/>
            <person name="Horton D.L."/>
            <person name="Alikhan N.F."/>
            <person name="Baker D."/>
            <person name="Gharbi K."/>
            <person name="Hall N."/>
            <person name="Watson M."/>
            <person name="Adriaenssens E.M."/>
            <person name="Foster-Nyarko E."/>
            <person name="Jarju S."/>
            <person name="Secka A."/>
            <person name="Antonio M."/>
            <person name="Oren A."/>
            <person name="Chaudhuri R.R."/>
            <person name="La Ragione R."/>
            <person name="Hildebrand F."/>
            <person name="Pallen M.J."/>
        </authorList>
    </citation>
    <scope>NUCLEOTIDE SEQUENCE</scope>
    <source>
        <strain evidence="1">CHK188-16595</strain>
    </source>
</reference>
<dbReference type="AlphaFoldDB" id="A0A9D2MIC3"/>